<dbReference type="Proteomes" id="UP000203826">
    <property type="component" value="Segment"/>
</dbReference>
<dbReference type="Pfam" id="PF00535">
    <property type="entry name" value="Glycos_transf_2"/>
    <property type="match status" value="1"/>
</dbReference>
<evidence type="ECO:0000313" key="2">
    <source>
        <dbReference type="EMBL" id="ALH23086.1"/>
    </source>
</evidence>
<dbReference type="EMBL" id="KT820662">
    <property type="protein sequence ID" value="ALH23086.1"/>
    <property type="molecule type" value="Genomic_DNA"/>
</dbReference>
<feature type="domain" description="Glycosyltransferase 2-like" evidence="1">
    <location>
        <begin position="2"/>
        <end position="86"/>
    </location>
</feature>
<keyword evidence="3" id="KW-1185">Reference proteome</keyword>
<proteinExistence type="predicted"/>
<dbReference type="InterPro" id="IPR001173">
    <property type="entry name" value="Glyco_trans_2-like"/>
</dbReference>
<dbReference type="InterPro" id="IPR011990">
    <property type="entry name" value="TPR-like_helical_dom_sf"/>
</dbReference>
<evidence type="ECO:0000259" key="1">
    <source>
        <dbReference type="Pfam" id="PF00535"/>
    </source>
</evidence>
<name>A0A0N9R395_9VIRU</name>
<dbReference type="PANTHER" id="PTHR43630:SF2">
    <property type="entry name" value="GLYCOSYLTRANSFERASE"/>
    <property type="match status" value="1"/>
</dbReference>
<dbReference type="SUPFAM" id="SSF48452">
    <property type="entry name" value="TPR-like"/>
    <property type="match status" value="1"/>
</dbReference>
<dbReference type="SUPFAM" id="SSF53448">
    <property type="entry name" value="Nucleotide-diphospho-sugar transferases"/>
    <property type="match status" value="1"/>
</dbReference>
<dbReference type="Gene3D" id="3.90.550.10">
    <property type="entry name" value="Spore Coat Polysaccharide Biosynthesis Protein SpsA, Chain A"/>
    <property type="match status" value="1"/>
</dbReference>
<reference evidence="2 3" key="1">
    <citation type="journal article" date="2015" name="Genome Announc.">
        <title>The 474-Kilobase-Pair Complete Genome Sequence of CeV-01B, a Virus Infecting Haptolina (Chrysochromulina) ericina (Prymnesiophyceae).</title>
        <authorList>
            <person name="Gallot-Lavallee L."/>
            <person name="Pagarete A."/>
            <person name="Legendre M."/>
            <person name="Santini S."/>
            <person name="Sandaa R.A."/>
            <person name="Himmelbauer H."/>
            <person name="Ogata H."/>
            <person name="Bratbak G."/>
            <person name="Claverie J.M."/>
        </authorList>
    </citation>
    <scope>NUCLEOTIDE SEQUENCE [LARGE SCALE GENOMIC DNA]</scope>
    <source>
        <strain evidence="2">CeV-01B</strain>
    </source>
</reference>
<dbReference type="KEGG" id="vg:26049047"/>
<dbReference type="InterPro" id="IPR029044">
    <property type="entry name" value="Nucleotide-diphossugar_trans"/>
</dbReference>
<dbReference type="OrthoDB" id="27317at10239"/>
<dbReference type="PANTHER" id="PTHR43630">
    <property type="entry name" value="POLY-BETA-1,6-N-ACETYL-D-GLUCOSAMINE SYNTHASE"/>
    <property type="match status" value="1"/>
</dbReference>
<protein>
    <submittedName>
        <fullName evidence="2">Glucosyltransferase TPR containing protein</fullName>
    </submittedName>
</protein>
<evidence type="ECO:0000313" key="3">
    <source>
        <dbReference type="Proteomes" id="UP000203826"/>
    </source>
</evidence>
<dbReference type="Gene3D" id="1.25.40.10">
    <property type="entry name" value="Tetratricopeptide repeat domain"/>
    <property type="match status" value="1"/>
</dbReference>
<accession>A0A0N9R395</accession>
<organism evidence="2 3">
    <name type="scientific">Chrysochromulina ericina virus CeV-01B</name>
    <dbReference type="NCBI Taxonomy" id="3070830"/>
    <lineage>
        <taxon>Viruses</taxon>
        <taxon>Varidnaviria</taxon>
        <taxon>Bamfordvirae</taxon>
        <taxon>Nucleocytoviricota</taxon>
        <taxon>Megaviricetes</taxon>
        <taxon>Imitervirales</taxon>
        <taxon>Mesomimiviridae</taxon>
        <taxon>Tethysvirus</taxon>
        <taxon>Tethysvirus raunefjordenense</taxon>
    </lineage>
</organism>
<sequence length="326" mass="39372">MCKNEEHCILDTLKSVYKFIDYWIVCDTGSTDKTCELITEFFKEKNIPGKLYHDEWKGFHINKTLLFERCHDTADYLLHLDADDWLVGSLNKEDIIKHKSDIYMITNKRGRTEYSCSMLYNNRLKWKYCGVAHNIIKCLNKDEKDLTKSDYFLKTELWVNAEERGIRALDPKKYHKDAELLKNQFFDTLYDDPDGLNNRSCFYTAQSYMDSGQNREALNWYCLYLKLQNTWIEERYECYLRISELLIRLKRSFEEIENQINRSIKIFPDRAEGYYILALHCNHINMQEKAYQLFMKALDKKYDEIKDKYTLFVRPRMYSKYIYIMN</sequence>
<gene>
    <name evidence="2" type="ORF">ceV_180</name>
</gene>